<comment type="caution">
    <text evidence="1">The sequence shown here is derived from an EMBL/GenBank/DDBJ whole genome shotgun (WGS) entry which is preliminary data.</text>
</comment>
<dbReference type="InterPro" id="IPR004242">
    <property type="entry name" value="Transposase_21"/>
</dbReference>
<dbReference type="AlphaFoldDB" id="A0AAW2JNQ6"/>
<sequence length="148" mass="17023">MTWYANHQADKGSMCHLSEAEAWRHFDQTYSNFTAESRNVRLGFARMGSHHTGSTIARTLVGSLYLSHIISHQKCASFEYMFLTMMIPGPLNPKRLIDVYLEPLIKELQNLWPMGILTRDSAKDETFTMRIMLMWTVNDLPAYEMASG</sequence>
<proteinExistence type="predicted"/>
<dbReference type="PANTHER" id="PTHR10775:SF185">
    <property type="entry name" value="OS08G0208400 PROTEIN"/>
    <property type="match status" value="1"/>
</dbReference>
<organism evidence="1">
    <name type="scientific">Sesamum radiatum</name>
    <name type="common">Black benniseed</name>
    <dbReference type="NCBI Taxonomy" id="300843"/>
    <lineage>
        <taxon>Eukaryota</taxon>
        <taxon>Viridiplantae</taxon>
        <taxon>Streptophyta</taxon>
        <taxon>Embryophyta</taxon>
        <taxon>Tracheophyta</taxon>
        <taxon>Spermatophyta</taxon>
        <taxon>Magnoliopsida</taxon>
        <taxon>eudicotyledons</taxon>
        <taxon>Gunneridae</taxon>
        <taxon>Pentapetalae</taxon>
        <taxon>asterids</taxon>
        <taxon>lamiids</taxon>
        <taxon>Lamiales</taxon>
        <taxon>Pedaliaceae</taxon>
        <taxon>Sesamum</taxon>
    </lineage>
</organism>
<evidence type="ECO:0000313" key="1">
    <source>
        <dbReference type="EMBL" id="KAL0296162.1"/>
    </source>
</evidence>
<accession>A0AAW2JNQ6</accession>
<dbReference type="EMBL" id="JACGWJ010000032">
    <property type="protein sequence ID" value="KAL0296162.1"/>
    <property type="molecule type" value="Genomic_DNA"/>
</dbReference>
<reference evidence="1" key="1">
    <citation type="submission" date="2020-06" db="EMBL/GenBank/DDBJ databases">
        <authorList>
            <person name="Li T."/>
            <person name="Hu X."/>
            <person name="Zhang T."/>
            <person name="Song X."/>
            <person name="Zhang H."/>
            <person name="Dai N."/>
            <person name="Sheng W."/>
            <person name="Hou X."/>
            <person name="Wei L."/>
        </authorList>
    </citation>
    <scope>NUCLEOTIDE SEQUENCE</scope>
    <source>
        <strain evidence="1">G02</strain>
        <tissue evidence="1">Leaf</tissue>
    </source>
</reference>
<gene>
    <name evidence="1" type="ORF">Sradi_6668300</name>
</gene>
<name>A0AAW2JNQ6_SESRA</name>
<dbReference type="PANTHER" id="PTHR10775">
    <property type="entry name" value="OS08G0208400 PROTEIN"/>
    <property type="match status" value="1"/>
</dbReference>
<protein>
    <recommendedName>
        <fullName evidence="2">Transposase</fullName>
    </recommendedName>
</protein>
<dbReference type="Pfam" id="PF02992">
    <property type="entry name" value="Transposase_21"/>
    <property type="match status" value="1"/>
</dbReference>
<reference evidence="1" key="2">
    <citation type="journal article" date="2024" name="Plant">
        <title>Genomic evolution and insights into agronomic trait innovations of Sesamum species.</title>
        <authorList>
            <person name="Miao H."/>
            <person name="Wang L."/>
            <person name="Qu L."/>
            <person name="Liu H."/>
            <person name="Sun Y."/>
            <person name="Le M."/>
            <person name="Wang Q."/>
            <person name="Wei S."/>
            <person name="Zheng Y."/>
            <person name="Lin W."/>
            <person name="Duan Y."/>
            <person name="Cao H."/>
            <person name="Xiong S."/>
            <person name="Wang X."/>
            <person name="Wei L."/>
            <person name="Li C."/>
            <person name="Ma Q."/>
            <person name="Ju M."/>
            <person name="Zhao R."/>
            <person name="Li G."/>
            <person name="Mu C."/>
            <person name="Tian Q."/>
            <person name="Mei H."/>
            <person name="Zhang T."/>
            <person name="Gao T."/>
            <person name="Zhang H."/>
        </authorList>
    </citation>
    <scope>NUCLEOTIDE SEQUENCE</scope>
    <source>
        <strain evidence="1">G02</strain>
    </source>
</reference>
<evidence type="ECO:0008006" key="2">
    <source>
        <dbReference type="Google" id="ProtNLM"/>
    </source>
</evidence>